<dbReference type="SMR" id="A0A0R0F5T5"/>
<dbReference type="Proteomes" id="UP000008827">
    <property type="component" value="Chromosome 18"/>
</dbReference>
<dbReference type="InterPro" id="IPR051831">
    <property type="entry name" value="Bromodomain_contain_prot"/>
</dbReference>
<evidence type="ECO:0000256" key="1">
    <source>
        <dbReference type="ARBA" id="ARBA00023117"/>
    </source>
</evidence>
<dbReference type="InterPro" id="IPR001487">
    <property type="entry name" value="Bromodomain"/>
</dbReference>
<dbReference type="EMBL" id="CM000851">
    <property type="protein sequence ID" value="KRG98087.1"/>
    <property type="molecule type" value="Genomic_DNA"/>
</dbReference>
<evidence type="ECO:0000313" key="6">
    <source>
        <dbReference type="EnsemblPlants" id="KRG98087"/>
    </source>
</evidence>
<reference evidence="6" key="2">
    <citation type="submission" date="2018-02" db="UniProtKB">
        <authorList>
            <consortium name="EnsemblPlants"/>
        </authorList>
    </citation>
    <scope>IDENTIFICATION</scope>
    <source>
        <strain evidence="6">Williams 82</strain>
    </source>
</reference>
<dbReference type="PROSITE" id="PS50014">
    <property type="entry name" value="BROMODOMAIN_2"/>
    <property type="match status" value="1"/>
</dbReference>
<gene>
    <name evidence="6" type="primary">LOC102669261</name>
    <name evidence="5" type="ORF">GLYMA_18G050000</name>
</gene>
<dbReference type="PANTHER" id="PTHR22881:SF26">
    <property type="entry name" value="BROMODOMAIN CONTAINING PROTEIN, EXPRESSED"/>
    <property type="match status" value="1"/>
</dbReference>
<feature type="region of interest" description="Disordered" evidence="3">
    <location>
        <begin position="273"/>
        <end position="318"/>
    </location>
</feature>
<dbReference type="ExpressionAtlas" id="A0A0R0F5T5">
    <property type="expression patterns" value="baseline and differential"/>
</dbReference>
<dbReference type="PRINTS" id="PR00503">
    <property type="entry name" value="BROMODOMAIN"/>
</dbReference>
<organism evidence="5">
    <name type="scientific">Glycine max</name>
    <name type="common">Soybean</name>
    <name type="synonym">Glycine hispida</name>
    <dbReference type="NCBI Taxonomy" id="3847"/>
    <lineage>
        <taxon>Eukaryota</taxon>
        <taxon>Viridiplantae</taxon>
        <taxon>Streptophyta</taxon>
        <taxon>Embryophyta</taxon>
        <taxon>Tracheophyta</taxon>
        <taxon>Spermatophyta</taxon>
        <taxon>Magnoliopsida</taxon>
        <taxon>eudicotyledons</taxon>
        <taxon>Gunneridae</taxon>
        <taxon>Pentapetalae</taxon>
        <taxon>rosids</taxon>
        <taxon>fabids</taxon>
        <taxon>Fabales</taxon>
        <taxon>Fabaceae</taxon>
        <taxon>Papilionoideae</taxon>
        <taxon>50 kb inversion clade</taxon>
        <taxon>NPAAA clade</taxon>
        <taxon>indigoferoid/millettioid clade</taxon>
        <taxon>Phaseoleae</taxon>
        <taxon>Glycine</taxon>
        <taxon>Glycine subgen. Soja</taxon>
    </lineage>
</organism>
<keyword evidence="7" id="KW-1185">Reference proteome</keyword>
<dbReference type="PANTHER" id="PTHR22881">
    <property type="entry name" value="BROMODOMAIN CONTAINING PROTEIN"/>
    <property type="match status" value="1"/>
</dbReference>
<feature type="domain" description="Bromo" evidence="4">
    <location>
        <begin position="182"/>
        <end position="252"/>
    </location>
</feature>
<name>A0A0R0F5T5_SOYBN</name>
<evidence type="ECO:0000256" key="3">
    <source>
        <dbReference type="SAM" id="MobiDB-lite"/>
    </source>
</evidence>
<dbReference type="Gramene" id="KRG98087">
    <property type="protein sequence ID" value="KRG98087"/>
    <property type="gene ID" value="GLYMA_18G050000"/>
</dbReference>
<sequence length="639" mass="72218">MLLVKCEVLACWAITEICDPWKILSFQKKSIDDAFLFNFLPRLTRSIYMGDKGKHTRYQDEIEGIDRRKSSRIIAMEEKKKKQERERKLAMEMKKKNNSVNPEMKDKGKGKATIEVGDDLSYFNKDDKGRKNKEVYQLISSIKLIQESGRDTHNASALETNGSYLNGMPLKKILNNIIDFLQRKDTYELFAEPANLDVVDNYHDIVKQPMDFGTMRAKLHEGMYTNIDHFKRDVFLICSNAINVNPPTSKYHQVAEGISKYAKQIFEALREEPQHSELKEFSQNKRRPSKKSEDGQRRTSPRVSPKPAGRTNATETEKRHMYWPPNKPLVAEVLCGNKPNIQLNENQLNYKESLLRFVEHLGPTAKRVAAKKLEALEDQQRLNDDTTLQNLPENASGTQIIQQQTPQIPTLPELFNVQTLALAQPIFNRPLTNPGFAASLNRIVNTHVGNVNTNLSSSNAFSMVHPTHLISGPQPRPEGAVNLSDLSLMSQTRRRSSMYDMPANILTGNSLVQQHQPWPAGSISSQNPLWPHLSQSNQRESIPGTSYDHAGNFQVMFDAQHFNNNICPMLASYDQVLPQAQMGPHGDGPVPLQEPDPSSSLQMVLGGAINHYGEQGQPEEALLQLPWEGDQLPNLDLGL</sequence>
<protein>
    <recommendedName>
        <fullName evidence="4">Bromo domain-containing protein</fullName>
    </recommendedName>
</protein>
<dbReference type="CDD" id="cd04369">
    <property type="entry name" value="Bromodomain"/>
    <property type="match status" value="1"/>
</dbReference>
<reference evidence="5 6" key="1">
    <citation type="journal article" date="2010" name="Nature">
        <title>Genome sequence of the palaeopolyploid soybean.</title>
        <authorList>
            <person name="Schmutz J."/>
            <person name="Cannon S.B."/>
            <person name="Schlueter J."/>
            <person name="Ma J."/>
            <person name="Mitros T."/>
            <person name="Nelson W."/>
            <person name="Hyten D.L."/>
            <person name="Song Q."/>
            <person name="Thelen J.J."/>
            <person name="Cheng J."/>
            <person name="Xu D."/>
            <person name="Hellsten U."/>
            <person name="May G.D."/>
            <person name="Yu Y."/>
            <person name="Sakurai T."/>
            <person name="Umezawa T."/>
            <person name="Bhattacharyya M.K."/>
            <person name="Sandhu D."/>
            <person name="Valliyodan B."/>
            <person name="Lindquist E."/>
            <person name="Peto M."/>
            <person name="Grant D."/>
            <person name="Shu S."/>
            <person name="Goodstein D."/>
            <person name="Barry K."/>
            <person name="Futrell-Griggs M."/>
            <person name="Abernathy B."/>
            <person name="Du J."/>
            <person name="Tian Z."/>
            <person name="Zhu L."/>
            <person name="Gill N."/>
            <person name="Joshi T."/>
            <person name="Libault M."/>
            <person name="Sethuraman A."/>
            <person name="Zhang X.-C."/>
            <person name="Shinozaki K."/>
            <person name="Nguyen H.T."/>
            <person name="Wing R.A."/>
            <person name="Cregan P."/>
            <person name="Specht J."/>
            <person name="Grimwood J."/>
            <person name="Rokhsar D."/>
            <person name="Stacey G."/>
            <person name="Shoemaker R.C."/>
            <person name="Jackson S.A."/>
        </authorList>
    </citation>
    <scope>NUCLEOTIDE SEQUENCE</scope>
    <source>
        <strain evidence="6">cv. Williams 82</strain>
        <tissue evidence="5">Callus</tissue>
    </source>
</reference>
<evidence type="ECO:0000256" key="2">
    <source>
        <dbReference type="PROSITE-ProRule" id="PRU00035"/>
    </source>
</evidence>
<dbReference type="InterPro" id="IPR036427">
    <property type="entry name" value="Bromodomain-like_sf"/>
</dbReference>
<keyword evidence="1 2" id="KW-0103">Bromodomain</keyword>
<dbReference type="SMART" id="SM00297">
    <property type="entry name" value="BROMO"/>
    <property type="match status" value="1"/>
</dbReference>
<evidence type="ECO:0000259" key="4">
    <source>
        <dbReference type="PROSITE" id="PS50014"/>
    </source>
</evidence>
<dbReference type="Gene3D" id="1.20.920.10">
    <property type="entry name" value="Bromodomain-like"/>
    <property type="match status" value="1"/>
</dbReference>
<feature type="region of interest" description="Disordered" evidence="3">
    <location>
        <begin position="516"/>
        <end position="544"/>
    </location>
</feature>
<proteinExistence type="predicted"/>
<evidence type="ECO:0000313" key="5">
    <source>
        <dbReference type="EMBL" id="KRG98087.1"/>
    </source>
</evidence>
<feature type="compositionally biased region" description="Basic and acidic residues" evidence="3">
    <location>
        <begin position="273"/>
        <end position="283"/>
    </location>
</feature>
<dbReference type="EnsemblPlants" id="KRG98087">
    <property type="protein sequence ID" value="KRG98087"/>
    <property type="gene ID" value="GLYMA_18G050000"/>
</dbReference>
<dbReference type="SUPFAM" id="SSF47370">
    <property type="entry name" value="Bromodomain"/>
    <property type="match status" value="1"/>
</dbReference>
<dbReference type="AlphaFoldDB" id="A0A0R0F5T5"/>
<dbReference type="Pfam" id="PF00439">
    <property type="entry name" value="Bromodomain"/>
    <property type="match status" value="1"/>
</dbReference>
<reference evidence="5" key="3">
    <citation type="submission" date="2018-07" db="EMBL/GenBank/DDBJ databases">
        <title>WGS assembly of Glycine max.</title>
        <authorList>
            <person name="Schmutz J."/>
            <person name="Cannon S."/>
            <person name="Schlueter J."/>
            <person name="Ma J."/>
            <person name="Mitros T."/>
            <person name="Nelson W."/>
            <person name="Hyten D."/>
            <person name="Song Q."/>
            <person name="Thelen J."/>
            <person name="Cheng J."/>
            <person name="Xu D."/>
            <person name="Hellsten U."/>
            <person name="May G."/>
            <person name="Yu Y."/>
            <person name="Sakurai T."/>
            <person name="Umezawa T."/>
            <person name="Bhattacharyya M."/>
            <person name="Sandhu D."/>
            <person name="Valliyodan B."/>
            <person name="Lindquist E."/>
            <person name="Peto M."/>
            <person name="Grant D."/>
            <person name="Shu S."/>
            <person name="Goodstein D."/>
            <person name="Barry K."/>
            <person name="Futrell-Griggs M."/>
            <person name="Abernathy B."/>
            <person name="Du J."/>
            <person name="Tian Z."/>
            <person name="Zhu L."/>
            <person name="Gill N."/>
            <person name="Joshi T."/>
            <person name="Libault M."/>
            <person name="Sethuraman A."/>
            <person name="Zhang X."/>
            <person name="Shinozaki K."/>
            <person name="Nguyen H."/>
            <person name="Wing R."/>
            <person name="Cregan P."/>
            <person name="Specht J."/>
            <person name="Grimwood J."/>
            <person name="Rokhsar D."/>
            <person name="Stacey G."/>
            <person name="Shoemaker R."/>
            <person name="Jackson S."/>
        </authorList>
    </citation>
    <scope>NUCLEOTIDE SEQUENCE</scope>
    <source>
        <tissue evidence="5">Callus</tissue>
    </source>
</reference>
<dbReference type="STRING" id="3847.A0A0R0F5T5"/>
<evidence type="ECO:0000313" key="7">
    <source>
        <dbReference type="Proteomes" id="UP000008827"/>
    </source>
</evidence>
<accession>A0A0R0F5T5</accession>